<keyword evidence="2" id="KW-1133">Transmembrane helix</keyword>
<protein>
    <submittedName>
        <fullName evidence="3">Uncharacterized protein</fullName>
    </submittedName>
</protein>
<sequence>MDFFTISLALFCPIYYLIYIIFNYSYILTPLLVLFVYKFFINGEQNVPCPVSAARCVESSSEGEDEGDEGEVEGESEGEDENEVDESEYEEVLYFRAYVVRKYVRVNYVRRST</sequence>
<keyword evidence="2" id="KW-0812">Transmembrane</keyword>
<evidence type="ECO:0000313" key="3">
    <source>
        <dbReference type="EMBL" id="RHZ84605.1"/>
    </source>
</evidence>
<dbReference type="EMBL" id="PQFF01000075">
    <property type="protein sequence ID" value="RHZ84605.1"/>
    <property type="molecule type" value="Genomic_DNA"/>
</dbReference>
<dbReference type="Proteomes" id="UP000266861">
    <property type="component" value="Unassembled WGS sequence"/>
</dbReference>
<organism evidence="3 4">
    <name type="scientific">Diversispora epigaea</name>
    <dbReference type="NCBI Taxonomy" id="1348612"/>
    <lineage>
        <taxon>Eukaryota</taxon>
        <taxon>Fungi</taxon>
        <taxon>Fungi incertae sedis</taxon>
        <taxon>Mucoromycota</taxon>
        <taxon>Glomeromycotina</taxon>
        <taxon>Glomeromycetes</taxon>
        <taxon>Diversisporales</taxon>
        <taxon>Diversisporaceae</taxon>
        <taxon>Diversispora</taxon>
    </lineage>
</organism>
<feature type="compositionally biased region" description="Acidic residues" evidence="1">
    <location>
        <begin position="61"/>
        <end position="88"/>
    </location>
</feature>
<reference evidence="3 4" key="1">
    <citation type="submission" date="2018-08" db="EMBL/GenBank/DDBJ databases">
        <title>Genome and evolution of the arbuscular mycorrhizal fungus Diversispora epigaea (formerly Glomus versiforme) and its bacterial endosymbionts.</title>
        <authorList>
            <person name="Sun X."/>
            <person name="Fei Z."/>
            <person name="Harrison M."/>
        </authorList>
    </citation>
    <scope>NUCLEOTIDE SEQUENCE [LARGE SCALE GENOMIC DNA]</scope>
    <source>
        <strain evidence="3 4">IT104</strain>
    </source>
</reference>
<gene>
    <name evidence="3" type="ORF">Glove_79g69</name>
</gene>
<keyword evidence="4" id="KW-1185">Reference proteome</keyword>
<comment type="caution">
    <text evidence="3">The sequence shown here is derived from an EMBL/GenBank/DDBJ whole genome shotgun (WGS) entry which is preliminary data.</text>
</comment>
<accession>A0A397J8D2</accession>
<evidence type="ECO:0000256" key="2">
    <source>
        <dbReference type="SAM" id="Phobius"/>
    </source>
</evidence>
<keyword evidence="2" id="KW-0472">Membrane</keyword>
<name>A0A397J8D2_9GLOM</name>
<evidence type="ECO:0000313" key="4">
    <source>
        <dbReference type="Proteomes" id="UP000266861"/>
    </source>
</evidence>
<dbReference type="AlphaFoldDB" id="A0A397J8D2"/>
<evidence type="ECO:0000256" key="1">
    <source>
        <dbReference type="SAM" id="MobiDB-lite"/>
    </source>
</evidence>
<feature type="transmembrane region" description="Helical" evidence="2">
    <location>
        <begin position="14"/>
        <end position="37"/>
    </location>
</feature>
<feature type="region of interest" description="Disordered" evidence="1">
    <location>
        <begin position="58"/>
        <end position="88"/>
    </location>
</feature>
<proteinExistence type="predicted"/>